<dbReference type="RefSeq" id="WP_349879184.1">
    <property type="nucleotide sequence ID" value="NZ_CP157974.1"/>
</dbReference>
<sequence>MSNWNRNVSANRRLLALSRENDGIREYRKSDGSVRHKCFLSYYSEDAEEVLAFVEKFSTVFIPKTVGISDDYPWVNSDDDDYVMDVIRDDYLADSTVTLVFIGKCTWSRKFVDWEVYSSLRRDKNNHLNGLLAIQLPSAVDQPTAKLPDRVNKNVRRDANGADVGYARYNVYPSSEASLQAWIEDAFQARKTRDGLIVLGGPRRKANSACS</sequence>
<organism evidence="2">
    <name type="scientific">Micromonospora sp. HUAS YX12</name>
    <dbReference type="NCBI Taxonomy" id="3156396"/>
    <lineage>
        <taxon>Bacteria</taxon>
        <taxon>Bacillati</taxon>
        <taxon>Actinomycetota</taxon>
        <taxon>Actinomycetes</taxon>
        <taxon>Micromonosporales</taxon>
        <taxon>Micromonosporaceae</taxon>
        <taxon>Micromonospora</taxon>
    </lineage>
</organism>
<dbReference type="AlphaFoldDB" id="A0AAU7R4V5"/>
<dbReference type="Pfam" id="PF08937">
    <property type="entry name" value="ThsB_TIR"/>
    <property type="match status" value="1"/>
</dbReference>
<name>A0AAU7R4V5_9ACTN</name>
<proteinExistence type="predicted"/>
<evidence type="ECO:0000313" key="2">
    <source>
        <dbReference type="EMBL" id="XBT82801.1"/>
    </source>
</evidence>
<dbReference type="EMBL" id="CP157974">
    <property type="protein sequence ID" value="XBT82801.1"/>
    <property type="molecule type" value="Genomic_DNA"/>
</dbReference>
<accession>A0AAU7R4V5</accession>
<gene>
    <name evidence="2" type="ORF">ABIH81_04715</name>
</gene>
<dbReference type="InterPro" id="IPR015032">
    <property type="entry name" value="ThsB__TIR-like_domain"/>
</dbReference>
<feature type="domain" description="Thoeris protein ThsB TIR-like" evidence="1">
    <location>
        <begin position="39"/>
        <end position="139"/>
    </location>
</feature>
<evidence type="ECO:0000259" key="1">
    <source>
        <dbReference type="Pfam" id="PF08937"/>
    </source>
</evidence>
<protein>
    <submittedName>
        <fullName evidence="2">TIR domain-containing protein</fullName>
    </submittedName>
</protein>
<reference evidence="2" key="1">
    <citation type="submission" date="2024-06" db="EMBL/GenBank/DDBJ databases">
        <title>Micromonospora sp. strain HUAS YX12 genome sequences.</title>
        <authorList>
            <person name="Mo P."/>
        </authorList>
    </citation>
    <scope>NUCLEOTIDE SEQUENCE</scope>
    <source>
        <strain evidence="2">HUAS YX12</strain>
    </source>
</reference>